<name>F6AFF5_PSEF1</name>
<organism evidence="1 2">
    <name type="scientific">Pseudomonas fulva (strain 12-X)</name>
    <dbReference type="NCBI Taxonomy" id="743720"/>
    <lineage>
        <taxon>Bacteria</taxon>
        <taxon>Pseudomonadati</taxon>
        <taxon>Pseudomonadota</taxon>
        <taxon>Gammaproteobacteria</taxon>
        <taxon>Pseudomonadales</taxon>
        <taxon>Pseudomonadaceae</taxon>
        <taxon>Pseudomonas</taxon>
    </lineage>
</organism>
<keyword evidence="2" id="KW-1185">Reference proteome</keyword>
<sequence>MGESKIKPCHCSYEGALAGINHQGVYLSLTCPECRRSVKAFTMEGLIEAWNEPAKPKQEES</sequence>
<dbReference type="Proteomes" id="UP000000686">
    <property type="component" value="Chromosome"/>
</dbReference>
<dbReference type="HOGENOM" id="CLU_2919225_0_0_6"/>
<accession>F6AFF5</accession>
<evidence type="ECO:0000313" key="1">
    <source>
        <dbReference type="EMBL" id="AEF21416.1"/>
    </source>
</evidence>
<reference evidence="1 2" key="1">
    <citation type="submission" date="2011-04" db="EMBL/GenBank/DDBJ databases">
        <title>Complete sequence of Pseudomonas fulva 12-X.</title>
        <authorList>
            <consortium name="US DOE Joint Genome Institute"/>
            <person name="Lucas S."/>
            <person name="Han J."/>
            <person name="Lapidus A."/>
            <person name="Cheng J.-F."/>
            <person name="Goodwin L."/>
            <person name="Pitluck S."/>
            <person name="Peters L."/>
            <person name="Mikhailova N."/>
            <person name="Pagani I."/>
            <person name="Davenport K."/>
            <person name="Han C."/>
            <person name="Tapia R."/>
            <person name="Land M."/>
            <person name="Hauser L."/>
            <person name="Kyrpides N."/>
            <person name="Ivanova N."/>
            <person name="Pagani I."/>
            <person name="Lcollab F.I."/>
            <person name="Woyke T."/>
        </authorList>
    </citation>
    <scope>NUCLEOTIDE SEQUENCE [LARGE SCALE GENOMIC DNA]</scope>
    <source>
        <strain evidence="2">12-X</strain>
    </source>
</reference>
<gene>
    <name evidence="1" type="ordered locus">Psefu_1440</name>
</gene>
<dbReference type="RefSeq" id="WP_013790547.1">
    <property type="nucleotide sequence ID" value="NC_015556.1"/>
</dbReference>
<evidence type="ECO:0000313" key="2">
    <source>
        <dbReference type="Proteomes" id="UP000000686"/>
    </source>
</evidence>
<dbReference type="KEGG" id="pfv:Psefu_1440"/>
<dbReference type="AlphaFoldDB" id="F6AFF5"/>
<proteinExistence type="predicted"/>
<dbReference type="OrthoDB" id="6903703at2"/>
<dbReference type="EMBL" id="CP002727">
    <property type="protein sequence ID" value="AEF21416.1"/>
    <property type="molecule type" value="Genomic_DNA"/>
</dbReference>
<dbReference type="STRING" id="743720.Psefu_1440"/>
<protein>
    <submittedName>
        <fullName evidence="1">Uncharacterized protein</fullName>
    </submittedName>
</protein>